<keyword evidence="1" id="KW-0472">Membrane</keyword>
<keyword evidence="1" id="KW-0812">Transmembrane</keyword>
<accession>A0A8B9AHM0</accession>
<evidence type="ECO:0000256" key="1">
    <source>
        <dbReference type="SAM" id="Phobius"/>
    </source>
</evidence>
<dbReference type="GeneID" id="120111095"/>
<feature type="transmembrane region" description="Helical" evidence="1">
    <location>
        <begin position="67"/>
        <end position="87"/>
    </location>
</feature>
<dbReference type="AlphaFoldDB" id="A0A8B9AHM0"/>
<keyword evidence="2" id="KW-1185">Reference proteome</keyword>
<sequence length="141" mass="15905">MEGARKLLVEKVTDVEGAEEIKRNVIEFLKEKFVQLLHLLDDFGRFFTEKVDQLFPPATRAETLHRWVHVGLTVVLPVALAVLFLFYCCRCCCCCCRNGGRAAGKMMKAPGRGGHLMPRASFESNPQAYFRGLHAGKDLVY</sequence>
<dbReference type="InterPro" id="IPR039926">
    <property type="entry name" value="Egg_app_1"/>
</dbReference>
<dbReference type="PANTHER" id="PTHR33333">
    <property type="entry name" value="ERYTHROCYTE MEMBRANE PROTEIN 1-LIKE"/>
    <property type="match status" value="1"/>
</dbReference>
<dbReference type="RefSeq" id="XP_038983493.1">
    <property type="nucleotide sequence ID" value="XM_039127565.1"/>
</dbReference>
<reference evidence="3" key="2">
    <citation type="submission" date="2025-08" db="UniProtKB">
        <authorList>
            <consortium name="RefSeq"/>
        </authorList>
    </citation>
    <scope>IDENTIFICATION</scope>
    <source>
        <tissue evidence="3">Young leaves</tissue>
    </source>
</reference>
<evidence type="ECO:0000313" key="3">
    <source>
        <dbReference type="RefSeq" id="XP_038983493.1"/>
    </source>
</evidence>
<proteinExistence type="predicted"/>
<reference evidence="2" key="1">
    <citation type="journal article" date="2019" name="Nat. Commun.">
        <title>Genome-wide association mapping of date palm fruit traits.</title>
        <authorList>
            <person name="Hazzouri K.M."/>
            <person name="Gros-Balthazard M."/>
            <person name="Flowers J.M."/>
            <person name="Copetti D."/>
            <person name="Lemansour A."/>
            <person name="Lebrun M."/>
            <person name="Masmoudi K."/>
            <person name="Ferrand S."/>
            <person name="Dhar M.I."/>
            <person name="Fresquez Z.A."/>
            <person name="Rosas U."/>
            <person name="Zhang J."/>
            <person name="Talag J."/>
            <person name="Lee S."/>
            <person name="Kudrna D."/>
            <person name="Powell R.F."/>
            <person name="Leitch I.J."/>
            <person name="Krueger R.R."/>
            <person name="Wing R.A."/>
            <person name="Amiri K.M.A."/>
            <person name="Purugganan M.D."/>
        </authorList>
    </citation>
    <scope>NUCLEOTIDE SEQUENCE [LARGE SCALE GENOMIC DNA]</scope>
    <source>
        <strain evidence="2">cv. Khalas</strain>
    </source>
</reference>
<name>A0A8B9AHM0_PHODC</name>
<dbReference type="OrthoDB" id="775659at2759"/>
<protein>
    <submittedName>
        <fullName evidence="3">Uncharacterized protein LOC120111095</fullName>
    </submittedName>
</protein>
<keyword evidence="1" id="KW-1133">Transmembrane helix</keyword>
<gene>
    <name evidence="3" type="primary">LOC120111095</name>
</gene>
<dbReference type="KEGG" id="pda:120111095"/>
<evidence type="ECO:0000313" key="2">
    <source>
        <dbReference type="Proteomes" id="UP000228380"/>
    </source>
</evidence>
<dbReference type="Proteomes" id="UP000228380">
    <property type="component" value="Chromosome 6"/>
</dbReference>
<dbReference type="PANTHER" id="PTHR33333:SF46">
    <property type="entry name" value="LOW QUALITY PROTEIN: GLYCINE-RICH PROTEIN DOT1"/>
    <property type="match status" value="1"/>
</dbReference>
<organism evidence="2 3">
    <name type="scientific">Phoenix dactylifera</name>
    <name type="common">Date palm</name>
    <dbReference type="NCBI Taxonomy" id="42345"/>
    <lineage>
        <taxon>Eukaryota</taxon>
        <taxon>Viridiplantae</taxon>
        <taxon>Streptophyta</taxon>
        <taxon>Embryophyta</taxon>
        <taxon>Tracheophyta</taxon>
        <taxon>Spermatophyta</taxon>
        <taxon>Magnoliopsida</taxon>
        <taxon>Liliopsida</taxon>
        <taxon>Arecaceae</taxon>
        <taxon>Coryphoideae</taxon>
        <taxon>Phoeniceae</taxon>
        <taxon>Phoenix</taxon>
    </lineage>
</organism>